<organism evidence="1 2">
    <name type="scientific">Hypericibacter adhaerens</name>
    <dbReference type="NCBI Taxonomy" id="2602016"/>
    <lineage>
        <taxon>Bacteria</taxon>
        <taxon>Pseudomonadati</taxon>
        <taxon>Pseudomonadota</taxon>
        <taxon>Alphaproteobacteria</taxon>
        <taxon>Rhodospirillales</taxon>
        <taxon>Dongiaceae</taxon>
        <taxon>Hypericibacter</taxon>
    </lineage>
</organism>
<dbReference type="Proteomes" id="UP000325797">
    <property type="component" value="Chromosome"/>
</dbReference>
<dbReference type="OrthoDB" id="9912457at2"/>
<name>A0A5J6N719_9PROT</name>
<dbReference type="PROSITE" id="PS51257">
    <property type="entry name" value="PROKAR_LIPOPROTEIN"/>
    <property type="match status" value="1"/>
</dbReference>
<dbReference type="AlphaFoldDB" id="A0A5J6N719"/>
<evidence type="ECO:0000313" key="1">
    <source>
        <dbReference type="EMBL" id="QEX24795.1"/>
    </source>
</evidence>
<keyword evidence="2" id="KW-1185">Reference proteome</keyword>
<gene>
    <name evidence="1" type="ORF">FRZ61_47370</name>
</gene>
<dbReference type="RefSeq" id="WP_151120059.1">
    <property type="nucleotide sequence ID" value="NZ_CP042582.1"/>
</dbReference>
<evidence type="ECO:0000313" key="2">
    <source>
        <dbReference type="Proteomes" id="UP000325797"/>
    </source>
</evidence>
<reference evidence="1 2" key="1">
    <citation type="submission" date="2019-08" db="EMBL/GenBank/DDBJ databases">
        <title>Hyperibacter terrae gen. nov., sp. nov. and Hyperibacter viscosus sp. nov., two new members in the family Rhodospirillaceae isolated from the rhizosphere of Hypericum perforatum.</title>
        <authorList>
            <person name="Noviana Z."/>
        </authorList>
    </citation>
    <scope>NUCLEOTIDE SEQUENCE [LARGE SCALE GENOMIC DNA]</scope>
    <source>
        <strain evidence="1 2">R5959</strain>
    </source>
</reference>
<dbReference type="EMBL" id="CP042582">
    <property type="protein sequence ID" value="QEX24795.1"/>
    <property type="molecule type" value="Genomic_DNA"/>
</dbReference>
<dbReference type="KEGG" id="hadh:FRZ61_47370"/>
<protein>
    <submittedName>
        <fullName evidence="1">Uncharacterized protein</fullName>
    </submittedName>
</protein>
<accession>A0A5J6N719</accession>
<sequence>MSIIRTLAPSVATLGFAAAILGLGFACALSPAWAEGPSCEKEIAAVTQAANQQADAAKKEKALNYLAEAKDELADEGDEEDCISQVDKAKKLLGL</sequence>
<proteinExistence type="predicted"/>